<keyword evidence="1 4" id="KW-0349">Heme</keyword>
<dbReference type="Gene3D" id="1.10.760.10">
    <property type="entry name" value="Cytochrome c-like domain"/>
    <property type="match status" value="1"/>
</dbReference>
<dbReference type="SUPFAM" id="SSF46626">
    <property type="entry name" value="Cytochrome c"/>
    <property type="match status" value="1"/>
</dbReference>
<comment type="caution">
    <text evidence="7">The sequence shown here is derived from an EMBL/GenBank/DDBJ whole genome shotgun (WGS) entry which is preliminary data.</text>
</comment>
<accession>A0ABT8VTN8</accession>
<keyword evidence="3 4" id="KW-0408">Iron</keyword>
<dbReference type="Proteomes" id="UP001168642">
    <property type="component" value="Unassembled WGS sequence"/>
</dbReference>
<dbReference type="InterPro" id="IPR036909">
    <property type="entry name" value="Cyt_c-like_dom_sf"/>
</dbReference>
<gene>
    <name evidence="7" type="ORF">QVZ41_10845</name>
</gene>
<dbReference type="Pfam" id="PF00034">
    <property type="entry name" value="Cytochrom_C"/>
    <property type="match status" value="1"/>
</dbReference>
<protein>
    <submittedName>
        <fullName evidence="7">Cytochrome c</fullName>
    </submittedName>
</protein>
<evidence type="ECO:0000259" key="6">
    <source>
        <dbReference type="PROSITE" id="PS51007"/>
    </source>
</evidence>
<organism evidence="7 8">
    <name type="scientific">Wenyingzhuangia gilva</name>
    <dbReference type="NCBI Taxonomy" id="3057677"/>
    <lineage>
        <taxon>Bacteria</taxon>
        <taxon>Pseudomonadati</taxon>
        <taxon>Bacteroidota</taxon>
        <taxon>Flavobacteriia</taxon>
        <taxon>Flavobacteriales</taxon>
        <taxon>Flavobacteriaceae</taxon>
        <taxon>Wenyingzhuangia</taxon>
    </lineage>
</organism>
<evidence type="ECO:0000256" key="4">
    <source>
        <dbReference type="PROSITE-ProRule" id="PRU00433"/>
    </source>
</evidence>
<reference evidence="7" key="1">
    <citation type="submission" date="2023-07" db="EMBL/GenBank/DDBJ databases">
        <title>Wenyingzhuangia sp. chi5 genome sequencing and assembly.</title>
        <authorList>
            <person name="Park S."/>
        </authorList>
    </citation>
    <scope>NUCLEOTIDE SEQUENCE</scope>
    <source>
        <strain evidence="7">Chi5</strain>
    </source>
</reference>
<keyword evidence="8" id="KW-1185">Reference proteome</keyword>
<dbReference type="PANTHER" id="PTHR35008">
    <property type="entry name" value="BLL4482 PROTEIN-RELATED"/>
    <property type="match status" value="1"/>
</dbReference>
<feature type="signal peptide" evidence="5">
    <location>
        <begin position="1"/>
        <end position="20"/>
    </location>
</feature>
<evidence type="ECO:0000313" key="7">
    <source>
        <dbReference type="EMBL" id="MDO3695336.1"/>
    </source>
</evidence>
<keyword evidence="2 4" id="KW-0479">Metal-binding</keyword>
<dbReference type="InterPro" id="IPR009056">
    <property type="entry name" value="Cyt_c-like_dom"/>
</dbReference>
<sequence length="136" mass="15225">MKKILPTLFVAIGFTSMMNAQQTEALKKSMVRGAEIYSDFCVTCHQPTGEGVPRVYPPLAKSDFLKNNREKSIRAIKYGLNGLITVNGIKYNSNMTPMGLSDDEVADVMNYITNTWGNKNEKIVTEDEVAKIKKEE</sequence>
<dbReference type="RefSeq" id="WP_302884599.1">
    <property type="nucleotide sequence ID" value="NZ_JAUMIT010000005.1"/>
</dbReference>
<keyword evidence="5" id="KW-0732">Signal</keyword>
<feature type="chain" id="PRO_5045607313" evidence="5">
    <location>
        <begin position="21"/>
        <end position="136"/>
    </location>
</feature>
<feature type="domain" description="Cytochrome c" evidence="6">
    <location>
        <begin position="28"/>
        <end position="116"/>
    </location>
</feature>
<evidence type="ECO:0000256" key="1">
    <source>
        <dbReference type="ARBA" id="ARBA00022617"/>
    </source>
</evidence>
<evidence type="ECO:0000313" key="8">
    <source>
        <dbReference type="Proteomes" id="UP001168642"/>
    </source>
</evidence>
<evidence type="ECO:0000256" key="3">
    <source>
        <dbReference type="ARBA" id="ARBA00023004"/>
    </source>
</evidence>
<evidence type="ECO:0000256" key="2">
    <source>
        <dbReference type="ARBA" id="ARBA00022723"/>
    </source>
</evidence>
<name>A0ABT8VTN8_9FLAO</name>
<dbReference type="PROSITE" id="PS51007">
    <property type="entry name" value="CYTC"/>
    <property type="match status" value="1"/>
</dbReference>
<evidence type="ECO:0000256" key="5">
    <source>
        <dbReference type="SAM" id="SignalP"/>
    </source>
</evidence>
<dbReference type="EMBL" id="JAUMIT010000005">
    <property type="protein sequence ID" value="MDO3695336.1"/>
    <property type="molecule type" value="Genomic_DNA"/>
</dbReference>
<proteinExistence type="predicted"/>
<dbReference type="InterPro" id="IPR051459">
    <property type="entry name" value="Cytochrome_c-type_DH"/>
</dbReference>
<dbReference type="PANTHER" id="PTHR35008:SF8">
    <property type="entry name" value="ALCOHOL DEHYDROGENASE CYTOCHROME C SUBUNIT"/>
    <property type="match status" value="1"/>
</dbReference>